<dbReference type="InterPro" id="IPR015032">
    <property type="entry name" value="ThsB__TIR-like_domain"/>
</dbReference>
<dbReference type="Gene3D" id="3.40.50.9200">
    <property type="entry name" value="Hypothetical protein MTH538"/>
    <property type="match status" value="1"/>
</dbReference>
<sequence>MVKQCVFISFDYDHDLDIKTMLAEQAKLPDSSFDFTDASVKDHISGDWKEKVKQRIQNCDQVCVLCGEYTYTATGVNAEVKIAQELGKRYFLLSGRVGKSIKPIAAKPSDKLYKWNWDNLKKLVGGAQ</sequence>
<reference evidence="2" key="1">
    <citation type="submission" date="2016-10" db="EMBL/GenBank/DDBJ databases">
        <title>Sequence of Gallionella enrichment culture.</title>
        <authorList>
            <person name="Poehlein A."/>
            <person name="Muehling M."/>
            <person name="Daniel R."/>
        </authorList>
    </citation>
    <scope>NUCLEOTIDE SEQUENCE</scope>
</reference>
<dbReference type="Pfam" id="PF08937">
    <property type="entry name" value="ThsB_TIR"/>
    <property type="match status" value="1"/>
</dbReference>
<dbReference type="EMBL" id="MLJW01000306">
    <property type="protein sequence ID" value="OIQ90047.1"/>
    <property type="molecule type" value="Genomic_DNA"/>
</dbReference>
<proteinExistence type="predicted"/>
<evidence type="ECO:0000313" key="2">
    <source>
        <dbReference type="EMBL" id="OIQ90047.1"/>
    </source>
</evidence>
<dbReference type="InterPro" id="IPR036490">
    <property type="entry name" value="ThsB_TIR-like_sf"/>
</dbReference>
<comment type="caution">
    <text evidence="2">The sequence shown here is derived from an EMBL/GenBank/DDBJ whole genome shotgun (WGS) entry which is preliminary data.</text>
</comment>
<gene>
    <name evidence="2" type="ORF">GALL_280460</name>
</gene>
<evidence type="ECO:0000259" key="1">
    <source>
        <dbReference type="Pfam" id="PF08937"/>
    </source>
</evidence>
<organism evidence="2">
    <name type="scientific">mine drainage metagenome</name>
    <dbReference type="NCBI Taxonomy" id="410659"/>
    <lineage>
        <taxon>unclassified sequences</taxon>
        <taxon>metagenomes</taxon>
        <taxon>ecological metagenomes</taxon>
    </lineage>
</organism>
<dbReference type="SUPFAM" id="SSF52206">
    <property type="entry name" value="Hypothetical protein MTH538"/>
    <property type="match status" value="1"/>
</dbReference>
<feature type="domain" description="Thoeris protein ThsB TIR-like" evidence="1">
    <location>
        <begin position="7"/>
        <end position="89"/>
    </location>
</feature>
<accession>A0A1J5RDF3</accession>
<protein>
    <recommendedName>
        <fullName evidence="1">Thoeris protein ThsB TIR-like domain-containing protein</fullName>
    </recommendedName>
</protein>
<name>A0A1J5RDF3_9ZZZZ</name>
<dbReference type="AlphaFoldDB" id="A0A1J5RDF3"/>